<reference evidence="3" key="1">
    <citation type="submission" date="2021-01" db="EMBL/GenBank/DDBJ databases">
        <title>Whole genome shotgun sequence of Acrocarpospora phusangensis NBRC 108782.</title>
        <authorList>
            <person name="Komaki H."/>
            <person name="Tamura T."/>
        </authorList>
    </citation>
    <scope>NUCLEOTIDE SEQUENCE</scope>
    <source>
        <strain evidence="3">NBRC 108782</strain>
    </source>
</reference>
<feature type="transmembrane region" description="Helical" evidence="2">
    <location>
        <begin position="54"/>
        <end position="74"/>
    </location>
</feature>
<feature type="region of interest" description="Disordered" evidence="1">
    <location>
        <begin position="1"/>
        <end position="25"/>
    </location>
</feature>
<organism evidence="3 4">
    <name type="scientific">Acrocarpospora phusangensis</name>
    <dbReference type="NCBI Taxonomy" id="1070424"/>
    <lineage>
        <taxon>Bacteria</taxon>
        <taxon>Bacillati</taxon>
        <taxon>Actinomycetota</taxon>
        <taxon>Actinomycetes</taxon>
        <taxon>Streptosporangiales</taxon>
        <taxon>Streptosporangiaceae</taxon>
        <taxon>Acrocarpospora</taxon>
    </lineage>
</organism>
<evidence type="ECO:0000256" key="1">
    <source>
        <dbReference type="SAM" id="MobiDB-lite"/>
    </source>
</evidence>
<evidence type="ECO:0000256" key="2">
    <source>
        <dbReference type="SAM" id="Phobius"/>
    </source>
</evidence>
<dbReference type="AlphaFoldDB" id="A0A919QI23"/>
<dbReference type="RefSeq" id="WP_204044447.1">
    <property type="nucleotide sequence ID" value="NZ_BOOA01000063.1"/>
</dbReference>
<proteinExistence type="predicted"/>
<accession>A0A919QI23</accession>
<keyword evidence="2" id="KW-1133">Transmembrane helix</keyword>
<evidence type="ECO:0000313" key="3">
    <source>
        <dbReference type="EMBL" id="GIH27795.1"/>
    </source>
</evidence>
<protein>
    <submittedName>
        <fullName evidence="3">Uncharacterized protein</fullName>
    </submittedName>
</protein>
<comment type="caution">
    <text evidence="3">The sequence shown here is derived from an EMBL/GenBank/DDBJ whole genome shotgun (WGS) entry which is preliminary data.</text>
</comment>
<dbReference type="Proteomes" id="UP000640052">
    <property type="component" value="Unassembled WGS sequence"/>
</dbReference>
<keyword evidence="2" id="KW-0472">Membrane</keyword>
<name>A0A919QI23_9ACTN</name>
<keyword evidence="2" id="KW-0812">Transmembrane</keyword>
<gene>
    <name evidence="3" type="ORF">Aph01nite_61050</name>
</gene>
<sequence length="81" mass="9085">MPRDDEHNPWASPAETEERPPQGRGHRTDWLALLCGLLFIGFGIRYLIAPDPDPMIMVPILLVGLGFAGFIGIISKAFRRR</sequence>
<feature type="transmembrane region" description="Helical" evidence="2">
    <location>
        <begin position="30"/>
        <end position="48"/>
    </location>
</feature>
<feature type="compositionally biased region" description="Basic and acidic residues" evidence="1">
    <location>
        <begin position="16"/>
        <end position="25"/>
    </location>
</feature>
<evidence type="ECO:0000313" key="4">
    <source>
        <dbReference type="Proteomes" id="UP000640052"/>
    </source>
</evidence>
<keyword evidence="4" id="KW-1185">Reference proteome</keyword>
<dbReference type="EMBL" id="BOOA01000063">
    <property type="protein sequence ID" value="GIH27795.1"/>
    <property type="molecule type" value="Genomic_DNA"/>
</dbReference>